<evidence type="ECO:0000256" key="2">
    <source>
        <dbReference type="PROSITE-ProRule" id="PRU00335"/>
    </source>
</evidence>
<keyword evidence="6" id="KW-1185">Reference proteome</keyword>
<reference evidence="6" key="1">
    <citation type="journal article" date="2019" name="Int. J. Syst. Evol. Microbiol.">
        <title>The Global Catalogue of Microorganisms (GCM) 10K type strain sequencing project: providing services to taxonomists for standard genome sequencing and annotation.</title>
        <authorList>
            <consortium name="The Broad Institute Genomics Platform"/>
            <consortium name="The Broad Institute Genome Sequencing Center for Infectious Disease"/>
            <person name="Wu L."/>
            <person name="Ma J."/>
        </authorList>
    </citation>
    <scope>NUCLEOTIDE SEQUENCE [LARGE SCALE GENOMIC DNA]</scope>
    <source>
        <strain evidence="6">KLKA75</strain>
    </source>
</reference>
<dbReference type="SUPFAM" id="SSF46689">
    <property type="entry name" value="Homeodomain-like"/>
    <property type="match status" value="1"/>
</dbReference>
<dbReference type="RefSeq" id="WP_378251615.1">
    <property type="nucleotide sequence ID" value="NZ_JBHSIT010000001.1"/>
</dbReference>
<proteinExistence type="predicted"/>
<comment type="caution">
    <text evidence="5">The sequence shown here is derived from an EMBL/GenBank/DDBJ whole genome shotgun (WGS) entry which is preliminary data.</text>
</comment>
<evidence type="ECO:0000313" key="6">
    <source>
        <dbReference type="Proteomes" id="UP001595872"/>
    </source>
</evidence>
<keyword evidence="1 2" id="KW-0238">DNA-binding</keyword>
<feature type="DNA-binding region" description="H-T-H motif" evidence="2">
    <location>
        <begin position="30"/>
        <end position="49"/>
    </location>
</feature>
<dbReference type="PROSITE" id="PS50977">
    <property type="entry name" value="HTH_TETR_2"/>
    <property type="match status" value="1"/>
</dbReference>
<gene>
    <name evidence="5" type="ORF">ACFPCY_00980</name>
</gene>
<dbReference type="Proteomes" id="UP001595872">
    <property type="component" value="Unassembled WGS sequence"/>
</dbReference>
<dbReference type="PANTHER" id="PTHR30055">
    <property type="entry name" value="HTH-TYPE TRANSCRIPTIONAL REGULATOR RUTR"/>
    <property type="match status" value="1"/>
</dbReference>
<dbReference type="InterPro" id="IPR009057">
    <property type="entry name" value="Homeodomain-like_sf"/>
</dbReference>
<dbReference type="InterPro" id="IPR001647">
    <property type="entry name" value="HTH_TetR"/>
</dbReference>
<evidence type="ECO:0000259" key="4">
    <source>
        <dbReference type="PROSITE" id="PS50977"/>
    </source>
</evidence>
<evidence type="ECO:0000313" key="5">
    <source>
        <dbReference type="EMBL" id="MFC4905880.1"/>
    </source>
</evidence>
<protein>
    <submittedName>
        <fullName evidence="5">TetR/AcrR family transcriptional regulator</fullName>
    </submittedName>
</protein>
<sequence>MPRDATDTRDRLLRAGARLFAERGVDAARTRDIVALAGQGNDSAITYHFGSRRGLLEAILRAGVARMEPARAAALPGLDPSDPRGVVAAVVEPLAAELRTAEGRDFLRIVAQVAGRSGVREHSLPALIQDTALAGQLAVLADACRAVLPEPVALERVALFIAFLTAALADRTVRVGPDGEPDPARPGRTLLGHDDFVHDLVEGLTAALTAPAGLPKDPGPHRVETSPRGGAVR</sequence>
<dbReference type="EMBL" id="JBHSIT010000001">
    <property type="protein sequence ID" value="MFC4905880.1"/>
    <property type="molecule type" value="Genomic_DNA"/>
</dbReference>
<feature type="region of interest" description="Disordered" evidence="3">
    <location>
        <begin position="209"/>
        <end position="233"/>
    </location>
</feature>
<accession>A0ABV9TRK0</accession>
<name>A0ABV9TRK0_9ACTN</name>
<dbReference type="PANTHER" id="PTHR30055:SF235">
    <property type="entry name" value="TRANSCRIPTIONAL REGULATORY PROTEIN"/>
    <property type="match status" value="1"/>
</dbReference>
<evidence type="ECO:0000256" key="1">
    <source>
        <dbReference type="ARBA" id="ARBA00023125"/>
    </source>
</evidence>
<dbReference type="InterPro" id="IPR050109">
    <property type="entry name" value="HTH-type_TetR-like_transc_reg"/>
</dbReference>
<evidence type="ECO:0000256" key="3">
    <source>
        <dbReference type="SAM" id="MobiDB-lite"/>
    </source>
</evidence>
<dbReference type="Pfam" id="PF00440">
    <property type="entry name" value="TetR_N"/>
    <property type="match status" value="1"/>
</dbReference>
<feature type="domain" description="HTH tetR-type" evidence="4">
    <location>
        <begin position="6"/>
        <end position="67"/>
    </location>
</feature>
<dbReference type="Gene3D" id="1.10.357.10">
    <property type="entry name" value="Tetracycline Repressor, domain 2"/>
    <property type="match status" value="1"/>
</dbReference>
<organism evidence="5 6">
    <name type="scientific">Actinomadura gamaensis</name>
    <dbReference type="NCBI Taxonomy" id="1763541"/>
    <lineage>
        <taxon>Bacteria</taxon>
        <taxon>Bacillati</taxon>
        <taxon>Actinomycetota</taxon>
        <taxon>Actinomycetes</taxon>
        <taxon>Streptosporangiales</taxon>
        <taxon>Thermomonosporaceae</taxon>
        <taxon>Actinomadura</taxon>
    </lineage>
</organism>